<gene>
    <name evidence="1" type="ORF">DPMN_050375</name>
</gene>
<reference evidence="1" key="2">
    <citation type="submission" date="2020-11" db="EMBL/GenBank/DDBJ databases">
        <authorList>
            <person name="McCartney M.A."/>
            <person name="Auch B."/>
            <person name="Kono T."/>
            <person name="Mallez S."/>
            <person name="Becker A."/>
            <person name="Gohl D.M."/>
            <person name="Silverstein K.A.T."/>
            <person name="Koren S."/>
            <person name="Bechman K.B."/>
            <person name="Herman A."/>
            <person name="Abrahante J.E."/>
            <person name="Garbe J."/>
        </authorList>
    </citation>
    <scope>NUCLEOTIDE SEQUENCE</scope>
    <source>
        <strain evidence="1">Duluth1</strain>
        <tissue evidence="1">Whole animal</tissue>
    </source>
</reference>
<comment type="caution">
    <text evidence="1">The sequence shown here is derived from an EMBL/GenBank/DDBJ whole genome shotgun (WGS) entry which is preliminary data.</text>
</comment>
<name>A0A9D4HN03_DREPO</name>
<evidence type="ECO:0000313" key="1">
    <source>
        <dbReference type="EMBL" id="KAH3724555.1"/>
    </source>
</evidence>
<proteinExistence type="predicted"/>
<protein>
    <submittedName>
        <fullName evidence="1">Uncharacterized protein</fullName>
    </submittedName>
</protein>
<accession>A0A9D4HN03</accession>
<dbReference type="EMBL" id="JAIWYP010000012">
    <property type="protein sequence ID" value="KAH3724555.1"/>
    <property type="molecule type" value="Genomic_DNA"/>
</dbReference>
<keyword evidence="2" id="KW-1185">Reference proteome</keyword>
<evidence type="ECO:0000313" key="2">
    <source>
        <dbReference type="Proteomes" id="UP000828390"/>
    </source>
</evidence>
<sequence>MNATGQRLLELTSLKKALKNISERDAMGKWKSIRYIVYITTLAAFGKRGGSESLLVQRQYPRTGTHLFNHARSSLQRQNVSVREDALNFEGGMVLWLSMGHPPSHSPSVAVFSTVACSHLPCSPFSSYCC</sequence>
<dbReference type="AlphaFoldDB" id="A0A9D4HN03"/>
<reference evidence="1" key="1">
    <citation type="journal article" date="2019" name="bioRxiv">
        <title>The Genome of the Zebra Mussel, Dreissena polymorpha: A Resource for Invasive Species Research.</title>
        <authorList>
            <person name="McCartney M.A."/>
            <person name="Auch B."/>
            <person name="Kono T."/>
            <person name="Mallez S."/>
            <person name="Zhang Y."/>
            <person name="Obille A."/>
            <person name="Becker A."/>
            <person name="Abrahante J.E."/>
            <person name="Garbe J."/>
            <person name="Badalamenti J.P."/>
            <person name="Herman A."/>
            <person name="Mangelson H."/>
            <person name="Liachko I."/>
            <person name="Sullivan S."/>
            <person name="Sone E.D."/>
            <person name="Koren S."/>
            <person name="Silverstein K.A.T."/>
            <person name="Beckman K.B."/>
            <person name="Gohl D.M."/>
        </authorList>
    </citation>
    <scope>NUCLEOTIDE SEQUENCE</scope>
    <source>
        <strain evidence="1">Duluth1</strain>
        <tissue evidence="1">Whole animal</tissue>
    </source>
</reference>
<organism evidence="1 2">
    <name type="scientific">Dreissena polymorpha</name>
    <name type="common">Zebra mussel</name>
    <name type="synonym">Mytilus polymorpha</name>
    <dbReference type="NCBI Taxonomy" id="45954"/>
    <lineage>
        <taxon>Eukaryota</taxon>
        <taxon>Metazoa</taxon>
        <taxon>Spiralia</taxon>
        <taxon>Lophotrochozoa</taxon>
        <taxon>Mollusca</taxon>
        <taxon>Bivalvia</taxon>
        <taxon>Autobranchia</taxon>
        <taxon>Heteroconchia</taxon>
        <taxon>Euheterodonta</taxon>
        <taxon>Imparidentia</taxon>
        <taxon>Neoheterodontei</taxon>
        <taxon>Myida</taxon>
        <taxon>Dreissenoidea</taxon>
        <taxon>Dreissenidae</taxon>
        <taxon>Dreissena</taxon>
    </lineage>
</organism>
<dbReference type="Proteomes" id="UP000828390">
    <property type="component" value="Unassembled WGS sequence"/>
</dbReference>